<reference evidence="3 4" key="1">
    <citation type="journal article" date="2024" name="BMC Genomics">
        <title>De novo assembly and annotation of Popillia japonica's genome with initial clues to its potential as an invasive pest.</title>
        <authorList>
            <person name="Cucini C."/>
            <person name="Boschi S."/>
            <person name="Funari R."/>
            <person name="Cardaioli E."/>
            <person name="Iannotti N."/>
            <person name="Marturano G."/>
            <person name="Paoli F."/>
            <person name="Bruttini M."/>
            <person name="Carapelli A."/>
            <person name="Frati F."/>
            <person name="Nardi F."/>
        </authorList>
    </citation>
    <scope>NUCLEOTIDE SEQUENCE [LARGE SCALE GENOMIC DNA]</scope>
    <source>
        <strain evidence="3">DMR45628</strain>
    </source>
</reference>
<gene>
    <name evidence="3" type="ORF">QE152_g40491</name>
</gene>
<keyword evidence="4" id="KW-1185">Reference proteome</keyword>
<evidence type="ECO:0000313" key="4">
    <source>
        <dbReference type="Proteomes" id="UP001458880"/>
    </source>
</evidence>
<feature type="domain" description="CCAAT-binding factor" evidence="2">
    <location>
        <begin position="227"/>
        <end position="375"/>
    </location>
</feature>
<dbReference type="GO" id="GO:0030692">
    <property type="term" value="C:Noc4p-Nop14p complex"/>
    <property type="evidence" value="ECO:0007669"/>
    <property type="project" value="TreeGrafter"/>
</dbReference>
<dbReference type="GO" id="GO:0032040">
    <property type="term" value="C:small-subunit processome"/>
    <property type="evidence" value="ECO:0007669"/>
    <property type="project" value="TreeGrafter"/>
</dbReference>
<evidence type="ECO:0000313" key="3">
    <source>
        <dbReference type="EMBL" id="KAK9675265.1"/>
    </source>
</evidence>
<evidence type="ECO:0000259" key="2">
    <source>
        <dbReference type="Pfam" id="PF03914"/>
    </source>
</evidence>
<dbReference type="EMBL" id="JASPKY010001192">
    <property type="protein sequence ID" value="KAK9675265.1"/>
    <property type="molecule type" value="Genomic_DNA"/>
</dbReference>
<dbReference type="PANTHER" id="PTHR12455">
    <property type="entry name" value="NUCLEOLAR COMPLEX PROTEIN 4"/>
    <property type="match status" value="1"/>
</dbReference>
<dbReference type="Proteomes" id="UP001458880">
    <property type="component" value="Unassembled WGS sequence"/>
</dbReference>
<dbReference type="InterPro" id="IPR005612">
    <property type="entry name" value="CCAAT-binding_factor"/>
</dbReference>
<protein>
    <submittedName>
        <fullName evidence="3">CBF/Mak21 family</fullName>
    </submittedName>
</protein>
<dbReference type="Pfam" id="PF03914">
    <property type="entry name" value="CBF"/>
    <property type="match status" value="1"/>
</dbReference>
<dbReference type="GO" id="GO:0042254">
    <property type="term" value="P:ribosome biogenesis"/>
    <property type="evidence" value="ECO:0007669"/>
    <property type="project" value="InterPro"/>
</dbReference>
<accession>A0AAW1HG84</accession>
<comment type="similarity">
    <text evidence="1">Belongs to the CBF/MAK21 family.</text>
</comment>
<comment type="caution">
    <text evidence="3">The sequence shown here is derived from an EMBL/GenBank/DDBJ whole genome shotgun (WGS) entry which is preliminary data.</text>
</comment>
<dbReference type="InterPro" id="IPR027193">
    <property type="entry name" value="Noc4"/>
</dbReference>
<organism evidence="3 4">
    <name type="scientific">Popillia japonica</name>
    <name type="common">Japanese beetle</name>
    <dbReference type="NCBI Taxonomy" id="7064"/>
    <lineage>
        <taxon>Eukaryota</taxon>
        <taxon>Metazoa</taxon>
        <taxon>Ecdysozoa</taxon>
        <taxon>Arthropoda</taxon>
        <taxon>Hexapoda</taxon>
        <taxon>Insecta</taxon>
        <taxon>Pterygota</taxon>
        <taxon>Neoptera</taxon>
        <taxon>Endopterygota</taxon>
        <taxon>Coleoptera</taxon>
        <taxon>Polyphaga</taxon>
        <taxon>Scarabaeiformia</taxon>
        <taxon>Scarabaeidae</taxon>
        <taxon>Rutelinae</taxon>
        <taxon>Popillia</taxon>
    </lineage>
</organism>
<sequence>MQIEVIPLKPVEPTVEHQYCQWLRNLYEETWNKILTAFDNSSIKIQTQALSSSMNILTCEGRYPLEQKGLLECYIPLNRLKLILMKILSNKQHNLHLIVKFEEYLLYDDMLFYVWKVLPSLTAKSNPNDIYIMNYLLFLEKLQVKCNNEARTLCTSGGMNTDFNFDETTVKRCLNKIWNCIILWEHTPATHKQLLIVLLEKVLPYLDKPLLLTDFLMDSLDVGGPVSLLALQGIFTMIQVYNLDYPNIFAKLYSMFEPEIFHTKFKPRLFYLADLFLSSTHLPENLVAAFAKRLARLALVAPSEDIIIICMFIGNLILRHPGLKCLLNHSIGGTTTNDPYIMEERDPLKSNAINSSLWEIHTLQNHALPNVATAATFINNPLPSIEWDMSKVLESTGDNIFDKELKRNCKMVALAFDKSNKFALSKCEKVFNYWNFY</sequence>
<name>A0AAW1HG84_POPJA</name>
<evidence type="ECO:0000256" key="1">
    <source>
        <dbReference type="ARBA" id="ARBA00007797"/>
    </source>
</evidence>
<proteinExistence type="inferred from homology"/>
<dbReference type="AlphaFoldDB" id="A0AAW1HG84"/>
<dbReference type="PANTHER" id="PTHR12455:SF0">
    <property type="entry name" value="NUCLEOLAR COMPLEX PROTEIN 4 HOMOLOG"/>
    <property type="match status" value="1"/>
</dbReference>